<evidence type="ECO:0000313" key="4">
    <source>
        <dbReference type="Proteomes" id="UP000037510"/>
    </source>
</evidence>
<dbReference type="InterPro" id="IPR054323">
    <property type="entry name" value="SPMIP1_C"/>
</dbReference>
<dbReference type="EMBL" id="JTDY01002216">
    <property type="protein sequence ID" value="KOB71869.1"/>
    <property type="molecule type" value="Genomic_DNA"/>
</dbReference>
<feature type="region of interest" description="Disordered" evidence="1">
    <location>
        <begin position="197"/>
        <end position="223"/>
    </location>
</feature>
<accession>A0A0L7L947</accession>
<dbReference type="AlphaFoldDB" id="A0A0L7L947"/>
<keyword evidence="4" id="KW-1185">Reference proteome</keyword>
<evidence type="ECO:0000259" key="2">
    <source>
        <dbReference type="Pfam" id="PF22589"/>
    </source>
</evidence>
<dbReference type="PANTHER" id="PTHR35826">
    <property type="entry name" value="PROTEIN ATP6V1FNB-LIKE"/>
    <property type="match status" value="1"/>
</dbReference>
<protein>
    <recommendedName>
        <fullName evidence="2">Sperm microtubule inner protein 1 C-terminal domain-containing protein</fullName>
    </recommendedName>
</protein>
<dbReference type="PANTHER" id="PTHR35826:SF1">
    <property type="entry name" value="PROTEIN ATP6V1FNB-LIKE"/>
    <property type="match status" value="1"/>
</dbReference>
<dbReference type="Pfam" id="PF22589">
    <property type="entry name" value="SPMIP1"/>
    <property type="match status" value="1"/>
</dbReference>
<gene>
    <name evidence="3" type="ORF">OBRU01_13041</name>
</gene>
<dbReference type="Proteomes" id="UP000037510">
    <property type="component" value="Unassembled WGS sequence"/>
</dbReference>
<organism evidence="3 4">
    <name type="scientific">Operophtera brumata</name>
    <name type="common">Winter moth</name>
    <name type="synonym">Phalaena brumata</name>
    <dbReference type="NCBI Taxonomy" id="104452"/>
    <lineage>
        <taxon>Eukaryota</taxon>
        <taxon>Metazoa</taxon>
        <taxon>Ecdysozoa</taxon>
        <taxon>Arthropoda</taxon>
        <taxon>Hexapoda</taxon>
        <taxon>Insecta</taxon>
        <taxon>Pterygota</taxon>
        <taxon>Neoptera</taxon>
        <taxon>Endopterygota</taxon>
        <taxon>Lepidoptera</taxon>
        <taxon>Glossata</taxon>
        <taxon>Ditrysia</taxon>
        <taxon>Geometroidea</taxon>
        <taxon>Geometridae</taxon>
        <taxon>Larentiinae</taxon>
        <taxon>Operophtera</taxon>
    </lineage>
</organism>
<feature type="domain" description="Sperm microtubule inner protein 1 C-terminal" evidence="2">
    <location>
        <begin position="106"/>
        <end position="206"/>
    </location>
</feature>
<name>A0A0L7L947_OPEBR</name>
<reference evidence="3 4" key="1">
    <citation type="journal article" date="2015" name="Genome Biol. Evol.">
        <title>The genome of winter moth (Operophtera brumata) provides a genomic perspective on sexual dimorphism and phenology.</title>
        <authorList>
            <person name="Derks M.F."/>
            <person name="Smit S."/>
            <person name="Salis L."/>
            <person name="Schijlen E."/>
            <person name="Bossers A."/>
            <person name="Mateman C."/>
            <person name="Pijl A.S."/>
            <person name="de Ridder D."/>
            <person name="Groenen M.A."/>
            <person name="Visser M.E."/>
            <person name="Megens H.J."/>
        </authorList>
    </citation>
    <scope>NUCLEOTIDE SEQUENCE [LARGE SCALE GENOMIC DNA]</scope>
    <source>
        <strain evidence="3">WM2013NL</strain>
        <tissue evidence="3">Head and thorax</tissue>
    </source>
</reference>
<comment type="caution">
    <text evidence="3">The sequence shown here is derived from an EMBL/GenBank/DDBJ whole genome shotgun (WGS) entry which is preliminary data.</text>
</comment>
<proteinExistence type="predicted"/>
<sequence length="223" mass="25973">MDITNPAVIIFLKESYEKESRLRLNWINNNRAKIQEAATLQRAPTNYFESDVISYSMKEGMPTIIRDHVVAGFNRKKIPIRDGKFIPRIKDLRHGHSIVDIGLGDAEKDPRLNRPETSLETDPVMRPIDPKLKEVLYKAKPEFGRTQYLKIREKTSPENKFYFAECPNWDYGWRIGDSELKERAKFGRYWRLTRDLRNRVGPTPDPPHYKASEIPGPSKCAND</sequence>
<evidence type="ECO:0000313" key="3">
    <source>
        <dbReference type="EMBL" id="KOB71869.1"/>
    </source>
</evidence>
<evidence type="ECO:0000256" key="1">
    <source>
        <dbReference type="SAM" id="MobiDB-lite"/>
    </source>
</evidence>